<dbReference type="AlphaFoldDB" id="A0A934SIU0"/>
<sequence length="446" mass="50228">MFDDKGLLMNGDREFSSMVAQAMLAYREALDRAVDLSEVPVAEFATTVMLVDADALSRDPSLIPEAVTHRFNRRRFKARREINIGELQSLTDVEPWLKKQVRESGYGIMAIPLVQFEGNKRGRRHLSYTERQIRDALRFWTHALLPEISKNLHLLSQQDRRDLAGLADDPLTIYDLLAISAPDLVTLSRSSVAGRKNDGMTGDVGDRAAHVDLETYIYALADEGRKLRVRFPGEESSRYGESSREKAAEITASFERHLNKDDLRMLMFGRVGVLQQLAKASRIAAETTSKQRESMAAYERSMGRIERPGAHHILRNPDDYQKRDLAAAREIQRAQFQPAYVQPPGLADQSRLSSGDIGLVALLCDADPYTICVQHMFLSEDIEMMRGLGKLLRGQSVVEPARIEAFMHEMRNLRRSLAADGFSVEGDIYQIAEIAVIVPEILMLGR</sequence>
<name>A0A934SIU0_9RHOB</name>
<keyword evidence="2" id="KW-1185">Reference proteome</keyword>
<proteinExistence type="predicted"/>
<protein>
    <submittedName>
        <fullName evidence="1">Uncharacterized protein</fullName>
    </submittedName>
</protein>
<organism evidence="1 2">
    <name type="scientific">Paracoccus caeni</name>
    <dbReference type="NCBI Taxonomy" id="657651"/>
    <lineage>
        <taxon>Bacteria</taxon>
        <taxon>Pseudomonadati</taxon>
        <taxon>Pseudomonadota</taxon>
        <taxon>Alphaproteobacteria</taxon>
        <taxon>Rhodobacterales</taxon>
        <taxon>Paracoccaceae</taxon>
        <taxon>Paracoccus</taxon>
    </lineage>
</organism>
<comment type="caution">
    <text evidence="1">The sequence shown here is derived from an EMBL/GenBank/DDBJ whole genome shotgun (WGS) entry which is preliminary data.</text>
</comment>
<dbReference type="EMBL" id="JAEPRQ010000010">
    <property type="protein sequence ID" value="MBK4217886.1"/>
    <property type="molecule type" value="Genomic_DNA"/>
</dbReference>
<evidence type="ECO:0000313" key="1">
    <source>
        <dbReference type="EMBL" id="MBK4217886.1"/>
    </source>
</evidence>
<gene>
    <name evidence="1" type="ORF">JJJ17_18280</name>
</gene>
<accession>A0A934SIU0</accession>
<reference evidence="1" key="1">
    <citation type="submission" date="2021-01" db="EMBL/GenBank/DDBJ databases">
        <title>Paracoccus amoyensis sp. nov., isolated from the surface seawater along the coast of Xiamen Island, China.</title>
        <authorList>
            <person name="Lyu L."/>
        </authorList>
    </citation>
    <scope>NUCLEOTIDE SEQUENCE</scope>
    <source>
        <strain evidence="1">MJ17</strain>
    </source>
</reference>
<evidence type="ECO:0000313" key="2">
    <source>
        <dbReference type="Proteomes" id="UP000640485"/>
    </source>
</evidence>
<dbReference type="Proteomes" id="UP000640485">
    <property type="component" value="Unassembled WGS sequence"/>
</dbReference>